<organism evidence="1 2">
    <name type="scientific">Fluviibacter phosphoraccumulans</name>
    <dbReference type="NCBI Taxonomy" id="1751046"/>
    <lineage>
        <taxon>Bacteria</taxon>
        <taxon>Pseudomonadati</taxon>
        <taxon>Pseudomonadota</taxon>
        <taxon>Betaproteobacteria</taxon>
        <taxon>Rhodocyclales</taxon>
        <taxon>Fluviibacteraceae</taxon>
        <taxon>Fluviibacter</taxon>
    </lineage>
</organism>
<keyword evidence="2" id="KW-1185">Reference proteome</keyword>
<dbReference type="OrthoDB" id="188694at2"/>
<dbReference type="Proteomes" id="UP000463961">
    <property type="component" value="Chromosome"/>
</dbReference>
<sequence length="212" mass="24189">MKPVSRIPFLVKCLYTAYMAVLIPVYWKTYGPTNFLYFCDIALIMTLFALWLESALLVSAAAVGIVLPQALWAIDFIATGIGWPLSGMTGYMYDDALPVHARFLSFFHFWLPFFLLWLLRRTGYDPKGLPLWTVIALVAVYICYFFLPAPPAPANNPGLPVNVNYVFGFSDQVAQTWMPPLVWFFLLQAMLVGLIFLPSHWLLKRLYHPAIK</sequence>
<dbReference type="AlphaFoldDB" id="A0A679IA18"/>
<proteinExistence type="predicted"/>
<accession>A0A679IA18</accession>
<evidence type="ECO:0000313" key="1">
    <source>
        <dbReference type="EMBL" id="BBU69869.1"/>
    </source>
</evidence>
<evidence type="ECO:0000313" key="2">
    <source>
        <dbReference type="Proteomes" id="UP000463961"/>
    </source>
</evidence>
<reference evidence="2" key="1">
    <citation type="submission" date="2020-01" db="EMBL/GenBank/DDBJ databases">
        <title>Phosphoaccumulans saitamaens gen. nov., sp. nov., a polyphosphate accumulating bacterium isolated from surface river water.</title>
        <authorList>
            <person name="Watanabe K."/>
            <person name="Suda W."/>
        </authorList>
    </citation>
    <scope>NUCLEOTIDE SEQUENCE [LARGE SCALE GENOMIC DNA]</scope>
    <source>
        <strain evidence="2">ICHIAU1</strain>
    </source>
</reference>
<dbReference type="EMBL" id="AP022345">
    <property type="protein sequence ID" value="BBU69869.1"/>
    <property type="molecule type" value="Genomic_DNA"/>
</dbReference>
<dbReference type="RefSeq" id="WP_162049461.1">
    <property type="nucleotide sequence ID" value="NZ_AP019011.1"/>
</dbReference>
<protein>
    <submittedName>
        <fullName evidence="1">Uncharacterized protein</fullName>
    </submittedName>
</protein>
<name>A0A679IA18_9RHOO</name>
<gene>
    <name evidence="1" type="ORF">ICHIAU1_21520</name>
</gene>